<evidence type="ECO:0000313" key="3">
    <source>
        <dbReference type="Proteomes" id="UP000545386"/>
    </source>
</evidence>
<gene>
    <name evidence="2" type="ORF">GTU67_01345</name>
</gene>
<reference evidence="2 3" key="1">
    <citation type="submission" date="2020-08" db="EMBL/GenBank/DDBJ databases">
        <title>Paraeoetvoesia sp. YC-7-48 draft genome sequence.</title>
        <authorList>
            <person name="Yao L."/>
        </authorList>
    </citation>
    <scope>NUCLEOTIDE SEQUENCE [LARGE SCALE GENOMIC DNA]</scope>
    <source>
        <strain evidence="3">YC-7-48</strain>
    </source>
</reference>
<dbReference type="Proteomes" id="UP000545386">
    <property type="component" value="Unassembled WGS sequence"/>
</dbReference>
<keyword evidence="3" id="KW-1185">Reference proteome</keyword>
<accession>A0A842HLZ0</accession>
<evidence type="ECO:0000256" key="1">
    <source>
        <dbReference type="SAM" id="MobiDB-lite"/>
    </source>
</evidence>
<dbReference type="RefSeq" id="WP_185778396.1">
    <property type="nucleotide sequence ID" value="NZ_JACJUU010000001.1"/>
</dbReference>
<dbReference type="AlphaFoldDB" id="A0A842HLZ0"/>
<protein>
    <submittedName>
        <fullName evidence="2">Uncharacterized protein</fullName>
    </submittedName>
</protein>
<comment type="caution">
    <text evidence="2">The sequence shown here is derived from an EMBL/GenBank/DDBJ whole genome shotgun (WGS) entry which is preliminary data.</text>
</comment>
<name>A0A842HLZ0_9BURK</name>
<proteinExistence type="predicted"/>
<feature type="region of interest" description="Disordered" evidence="1">
    <location>
        <begin position="1"/>
        <end position="48"/>
    </location>
</feature>
<sequence>MKSADHLIIGGPALGAWPTRRGEKLRPHKGGGGGDGGAAKAEEDRQARQRAALEAINNVFNSANRDQLYQQQQEAVTQLNQQEVLRQQQDAERQNRFGLARAGLSGGSVDVDSNAEIGRIADEGIMKAVGIGQNAAADLRMQDERTRQSLIGMAQSGIDSGAAAQSALSGLSANAANAASAASGAQVGSLFGDLANAYMYNQQMQAFQQGMAPYRQERIGNASVRSGGTAGRVV</sequence>
<evidence type="ECO:0000313" key="2">
    <source>
        <dbReference type="EMBL" id="MBC2768558.1"/>
    </source>
</evidence>
<organism evidence="2 3">
    <name type="scientific">Pusillimonas minor</name>
    <dbReference type="NCBI Taxonomy" id="2697024"/>
    <lineage>
        <taxon>Bacteria</taxon>
        <taxon>Pseudomonadati</taxon>
        <taxon>Pseudomonadota</taxon>
        <taxon>Betaproteobacteria</taxon>
        <taxon>Burkholderiales</taxon>
        <taxon>Alcaligenaceae</taxon>
        <taxon>Pusillimonas</taxon>
    </lineage>
</organism>
<dbReference type="EMBL" id="JACJUU010000001">
    <property type="protein sequence ID" value="MBC2768558.1"/>
    <property type="molecule type" value="Genomic_DNA"/>
</dbReference>